<evidence type="ECO:0000256" key="9">
    <source>
        <dbReference type="ARBA" id="ARBA00023034"/>
    </source>
</evidence>
<feature type="transmembrane region" description="Helical" evidence="12">
    <location>
        <begin position="15"/>
        <end position="35"/>
    </location>
</feature>
<dbReference type="EMBL" id="BMAW01085613">
    <property type="protein sequence ID" value="GFU43715.1"/>
    <property type="molecule type" value="Genomic_DNA"/>
</dbReference>
<dbReference type="PROSITE" id="PS51257">
    <property type="entry name" value="PROKAR_LIPOPROTEIN"/>
    <property type="match status" value="1"/>
</dbReference>
<keyword evidence="16" id="KW-1185">Reference proteome</keyword>
<keyword evidence="11" id="KW-0325">Glycoprotein</keyword>
<organism evidence="15 16">
    <name type="scientific">Nephila pilipes</name>
    <name type="common">Giant wood spider</name>
    <name type="synonym">Nephila maculata</name>
    <dbReference type="NCBI Taxonomy" id="299642"/>
    <lineage>
        <taxon>Eukaryota</taxon>
        <taxon>Metazoa</taxon>
        <taxon>Ecdysozoa</taxon>
        <taxon>Arthropoda</taxon>
        <taxon>Chelicerata</taxon>
        <taxon>Arachnida</taxon>
        <taxon>Araneae</taxon>
        <taxon>Araneomorphae</taxon>
        <taxon>Entelegynae</taxon>
        <taxon>Araneoidea</taxon>
        <taxon>Nephilidae</taxon>
        <taxon>Nephila</taxon>
    </lineage>
</organism>
<proteinExistence type="inferred from homology"/>
<dbReference type="SUPFAM" id="SSF53756">
    <property type="entry name" value="UDP-Glycosyltransferase/glycogen phosphorylase"/>
    <property type="match status" value="1"/>
</dbReference>
<evidence type="ECO:0000313" key="15">
    <source>
        <dbReference type="EMBL" id="GFU43715.1"/>
    </source>
</evidence>
<dbReference type="Gene3D" id="3.40.50.11660">
    <property type="entry name" value="Glycosyl transferase family 10, C-terminal domain"/>
    <property type="match status" value="1"/>
</dbReference>
<evidence type="ECO:0000256" key="2">
    <source>
        <dbReference type="ARBA" id="ARBA00004922"/>
    </source>
</evidence>
<name>A0A8X6QWW6_NEPPI</name>
<dbReference type="FunFam" id="3.40.50.11660:FF:000006">
    <property type="entry name" value="Alpha-(1,3)-fucosyltransferase C"/>
    <property type="match status" value="1"/>
</dbReference>
<dbReference type="GO" id="GO:0008417">
    <property type="term" value="F:fucosyltransferase activity"/>
    <property type="evidence" value="ECO:0007669"/>
    <property type="project" value="InterPro"/>
</dbReference>
<dbReference type="AlphaFoldDB" id="A0A8X6QWW6"/>
<dbReference type="InterPro" id="IPR038577">
    <property type="entry name" value="GT10-like_C_sf"/>
</dbReference>
<accession>A0A8X6QWW6</accession>
<evidence type="ECO:0000256" key="6">
    <source>
        <dbReference type="ARBA" id="ARBA00022692"/>
    </source>
</evidence>
<dbReference type="PANTHER" id="PTHR48438:SF1">
    <property type="entry name" value="ALPHA-(1,3)-FUCOSYLTRANSFERASE C-RELATED"/>
    <property type="match status" value="1"/>
</dbReference>
<evidence type="ECO:0000313" key="16">
    <source>
        <dbReference type="Proteomes" id="UP000887013"/>
    </source>
</evidence>
<keyword evidence="7" id="KW-0735">Signal-anchor</keyword>
<reference evidence="15" key="1">
    <citation type="submission" date="2020-08" db="EMBL/GenBank/DDBJ databases">
        <title>Multicomponent nature underlies the extraordinary mechanical properties of spider dragline silk.</title>
        <authorList>
            <person name="Kono N."/>
            <person name="Nakamura H."/>
            <person name="Mori M."/>
            <person name="Yoshida Y."/>
            <person name="Ohtoshi R."/>
            <person name="Malay A.D."/>
            <person name="Moran D.A.P."/>
            <person name="Tomita M."/>
            <person name="Numata K."/>
            <person name="Arakawa K."/>
        </authorList>
    </citation>
    <scope>NUCLEOTIDE SEQUENCE</scope>
</reference>
<dbReference type="OrthoDB" id="427096at2759"/>
<evidence type="ECO:0000256" key="11">
    <source>
        <dbReference type="ARBA" id="ARBA00023180"/>
    </source>
</evidence>
<keyword evidence="5 12" id="KW-0808">Transferase</keyword>
<evidence type="ECO:0000259" key="13">
    <source>
        <dbReference type="Pfam" id="PF00852"/>
    </source>
</evidence>
<evidence type="ECO:0000256" key="4">
    <source>
        <dbReference type="ARBA" id="ARBA00022676"/>
    </source>
</evidence>
<evidence type="ECO:0000256" key="12">
    <source>
        <dbReference type="RuleBase" id="RU003832"/>
    </source>
</evidence>
<comment type="pathway">
    <text evidence="2">Protein modification; protein glycosylation.</text>
</comment>
<evidence type="ECO:0000256" key="10">
    <source>
        <dbReference type="ARBA" id="ARBA00023136"/>
    </source>
</evidence>
<dbReference type="GO" id="GO:0032580">
    <property type="term" value="C:Golgi cisterna membrane"/>
    <property type="evidence" value="ECO:0007669"/>
    <property type="project" value="UniProtKB-SubCell"/>
</dbReference>
<comment type="similarity">
    <text evidence="3 12">Belongs to the glycosyltransferase 10 family.</text>
</comment>
<comment type="subcellular location">
    <subcellularLocation>
        <location evidence="1 12">Golgi apparatus</location>
        <location evidence="1 12">Golgi stack membrane</location>
        <topology evidence="1 12">Single-pass type II membrane protein</topology>
    </subcellularLocation>
</comment>
<keyword evidence="8 12" id="KW-1133">Transmembrane helix</keyword>
<feature type="domain" description="Fucosyltransferase N-terminal" evidence="14">
    <location>
        <begin position="171"/>
        <end position="279"/>
    </location>
</feature>
<dbReference type="Pfam" id="PF17039">
    <property type="entry name" value="Glyco_tran_10_N"/>
    <property type="match status" value="1"/>
</dbReference>
<sequence>MEKCPVLRRLPRRMVLCLNFTCIILGACALFTLYLESENTVVSTAPSDFTTNKFNSEADKLTSKFRQPYPYNENIQEAKVVPPGWSWTSKDVIPSPTSTSRLIAATVVKNNSVIRAPHHYAAYYDKTKYIYLTSVSTTSTNRPPRVTYASVMKPTPQPKIQSTCQAFSMQDSKLILLWTSFFGFWGYLPNENFQQCSHCRNCEVTTDRSRLRESDAVIFHARDMSLSDLPSVRYPHQRWVFYCLESPPYSDFPGLQHMKNMFNWTMTYRTDSDIITQYGSIARNLPPRKADMLSLQSSFMNKTKSVVWMSSHCPTDGGRDSYVAELRKYIDVEVFGTCGSSICPPGETNKCLQEFSEKYKFFLAFENTICKDYITEKFFRTLKYNIIPVVFGGAVYDKFAPPTSYIDALSFKSPKHLAFFLSGVGKDFKLYSSYFRWRKDYSVRLSNRKECDMCSLLHRTDLKPSSYSDIRKWWINESHCKTWKAKR</sequence>
<dbReference type="Proteomes" id="UP000887013">
    <property type="component" value="Unassembled WGS sequence"/>
</dbReference>
<gene>
    <name evidence="15" type="primary">FucTC</name>
    <name evidence="15" type="ORF">NPIL_246601</name>
</gene>
<feature type="domain" description="Fucosyltransferase C-terminal" evidence="13">
    <location>
        <begin position="301"/>
        <end position="473"/>
    </location>
</feature>
<keyword evidence="10 12" id="KW-0472">Membrane</keyword>
<evidence type="ECO:0000256" key="1">
    <source>
        <dbReference type="ARBA" id="ARBA00004447"/>
    </source>
</evidence>
<evidence type="ECO:0000256" key="3">
    <source>
        <dbReference type="ARBA" id="ARBA00008919"/>
    </source>
</evidence>
<dbReference type="InterPro" id="IPR001503">
    <property type="entry name" value="Glyco_trans_10"/>
</dbReference>
<dbReference type="Pfam" id="PF00852">
    <property type="entry name" value="Glyco_transf_10"/>
    <property type="match status" value="1"/>
</dbReference>
<evidence type="ECO:0000256" key="7">
    <source>
        <dbReference type="ARBA" id="ARBA00022968"/>
    </source>
</evidence>
<keyword evidence="4 12" id="KW-0328">Glycosyltransferase</keyword>
<keyword evidence="6 12" id="KW-0812">Transmembrane</keyword>
<evidence type="ECO:0000256" key="5">
    <source>
        <dbReference type="ARBA" id="ARBA00022679"/>
    </source>
</evidence>
<dbReference type="InterPro" id="IPR055270">
    <property type="entry name" value="Glyco_tran_10_C"/>
</dbReference>
<comment type="caution">
    <text evidence="15">The sequence shown here is derived from an EMBL/GenBank/DDBJ whole genome shotgun (WGS) entry which is preliminary data.</text>
</comment>
<protein>
    <recommendedName>
        <fullName evidence="12">Fucosyltransferase</fullName>
        <ecNumber evidence="12">2.4.1.-</ecNumber>
    </recommendedName>
</protein>
<dbReference type="EC" id="2.4.1.-" evidence="12"/>
<dbReference type="PANTHER" id="PTHR48438">
    <property type="entry name" value="ALPHA-(1,3)-FUCOSYLTRANSFERASE C-RELATED"/>
    <property type="match status" value="1"/>
</dbReference>
<evidence type="ECO:0000259" key="14">
    <source>
        <dbReference type="Pfam" id="PF17039"/>
    </source>
</evidence>
<evidence type="ECO:0000256" key="8">
    <source>
        <dbReference type="ARBA" id="ARBA00022989"/>
    </source>
</evidence>
<dbReference type="InterPro" id="IPR031481">
    <property type="entry name" value="Glyco_tran_10_N"/>
</dbReference>
<keyword evidence="9 12" id="KW-0333">Golgi apparatus</keyword>